<dbReference type="AlphaFoldDB" id="E4MV84"/>
<comment type="caution">
    <text evidence="1">The sequence shown here is derived from an EMBL/GenBank/DDBJ whole genome shotgun (WGS) entry which is preliminary data.</text>
</comment>
<gene>
    <name evidence="1" type="ORF">HMPREF1977_2294</name>
</gene>
<dbReference type="Proteomes" id="UP000005391">
    <property type="component" value="Unassembled WGS sequence"/>
</dbReference>
<name>E4MV84_CAPOC</name>
<dbReference type="HOGENOM" id="CLU_200301_0_0_10"/>
<sequence>MKCKGRKKFFNTKNADNGNNSNLTLAKFKTLPKFEMKKRCIRVVRRRRKISEENGRVLRRILVKKGYKMGGVSL</sequence>
<dbReference type="EMBL" id="AEOH01000053">
    <property type="protein sequence ID" value="EFS96378.1"/>
    <property type="molecule type" value="Genomic_DNA"/>
</dbReference>
<organism evidence="1 2">
    <name type="scientific">Capnocytophaga ochracea F0287</name>
    <dbReference type="NCBI Taxonomy" id="873517"/>
    <lineage>
        <taxon>Bacteria</taxon>
        <taxon>Pseudomonadati</taxon>
        <taxon>Bacteroidota</taxon>
        <taxon>Flavobacteriia</taxon>
        <taxon>Flavobacteriales</taxon>
        <taxon>Flavobacteriaceae</taxon>
        <taxon>Capnocytophaga</taxon>
    </lineage>
</organism>
<accession>E4MV84</accession>
<reference evidence="1 2" key="1">
    <citation type="submission" date="2010-10" db="EMBL/GenBank/DDBJ databases">
        <authorList>
            <person name="Muzny D."/>
            <person name="Qin X."/>
            <person name="Deng J."/>
            <person name="Jiang H."/>
            <person name="Liu Y."/>
            <person name="Qu J."/>
            <person name="Song X.-Z."/>
            <person name="Zhang L."/>
            <person name="Thornton R."/>
            <person name="Coyle M."/>
            <person name="Francisco L."/>
            <person name="Jackson L."/>
            <person name="Javaid M."/>
            <person name="Korchina V."/>
            <person name="Kovar C."/>
            <person name="Mata R."/>
            <person name="Mathew T."/>
            <person name="Ngo R."/>
            <person name="Nguyen L."/>
            <person name="Nguyen N."/>
            <person name="Okwuonu G."/>
            <person name="Ongeri F."/>
            <person name="Pham C."/>
            <person name="Simmons D."/>
            <person name="Wilczek-Boney K."/>
            <person name="Hale W."/>
            <person name="Jakkamsetti A."/>
            <person name="Pham P."/>
            <person name="Ruth R."/>
            <person name="San Lucas F."/>
            <person name="Warren J."/>
            <person name="Zhang J."/>
            <person name="Zhao Z."/>
            <person name="Zhou C."/>
            <person name="Zhu D."/>
            <person name="Lee S."/>
            <person name="Bess C."/>
            <person name="Blankenburg K."/>
            <person name="Forbes L."/>
            <person name="Fu Q."/>
            <person name="Gubbala S."/>
            <person name="Hirani K."/>
            <person name="Jayaseelan J.C."/>
            <person name="Lara F."/>
            <person name="Munidasa M."/>
            <person name="Palculict T."/>
            <person name="Patil S."/>
            <person name="Pu L.-L."/>
            <person name="Saada N."/>
            <person name="Tang L."/>
            <person name="Weissenberger G."/>
            <person name="Zhu Y."/>
            <person name="Hemphill L."/>
            <person name="Shang Y."/>
            <person name="Youmans B."/>
            <person name="Ayvaz T."/>
            <person name="Ross M."/>
            <person name="Santibanez J."/>
            <person name="Aqrawi P."/>
            <person name="Gross S."/>
            <person name="Joshi V."/>
            <person name="Fowler G."/>
            <person name="Nazareth L."/>
            <person name="Reid J."/>
            <person name="Worley K."/>
            <person name="Petrosino J."/>
            <person name="Highlander S."/>
            <person name="Gibbs R."/>
        </authorList>
    </citation>
    <scope>NUCLEOTIDE SEQUENCE [LARGE SCALE GENOMIC DNA]</scope>
    <source>
        <strain evidence="1 2">F0287</strain>
    </source>
</reference>
<proteinExistence type="predicted"/>
<protein>
    <submittedName>
        <fullName evidence="1">Uncharacterized protein</fullName>
    </submittedName>
</protein>
<evidence type="ECO:0000313" key="2">
    <source>
        <dbReference type="Proteomes" id="UP000005391"/>
    </source>
</evidence>
<evidence type="ECO:0000313" key="1">
    <source>
        <dbReference type="EMBL" id="EFS96378.1"/>
    </source>
</evidence>